<dbReference type="SUPFAM" id="SSF57850">
    <property type="entry name" value="RING/U-box"/>
    <property type="match status" value="1"/>
</dbReference>
<dbReference type="PROSITE" id="PS00518">
    <property type="entry name" value="ZF_RING_1"/>
    <property type="match status" value="1"/>
</dbReference>
<proteinExistence type="predicted"/>
<dbReference type="Pfam" id="PF13920">
    <property type="entry name" value="zf-C3HC4_3"/>
    <property type="match status" value="1"/>
</dbReference>
<evidence type="ECO:0000256" key="2">
    <source>
        <dbReference type="ARBA" id="ARBA00022771"/>
    </source>
</evidence>
<feature type="compositionally biased region" description="Polar residues" evidence="5">
    <location>
        <begin position="246"/>
        <end position="258"/>
    </location>
</feature>
<dbReference type="SMART" id="SM00184">
    <property type="entry name" value="RING"/>
    <property type="match status" value="1"/>
</dbReference>
<feature type="compositionally biased region" description="Polar residues" evidence="5">
    <location>
        <begin position="206"/>
        <end position="221"/>
    </location>
</feature>
<dbReference type="Proteomes" id="UP001144673">
    <property type="component" value="Chromosome 5"/>
</dbReference>
<dbReference type="GO" id="GO:0008270">
    <property type="term" value="F:zinc ion binding"/>
    <property type="evidence" value="ECO:0007669"/>
    <property type="project" value="UniProtKB-KW"/>
</dbReference>
<reference evidence="7" key="1">
    <citation type="journal article" date="2023" name="Access Microbiol">
        <title>De-novo genome assembly for Akanthomyces muscarius, a biocontrol agent of insect agricultural pests.</title>
        <authorList>
            <person name="Erdos Z."/>
            <person name="Studholme D.J."/>
            <person name="Raymond B."/>
            <person name="Sharma M."/>
        </authorList>
    </citation>
    <scope>NUCLEOTIDE SEQUENCE</scope>
    <source>
        <strain evidence="7">Ve6</strain>
    </source>
</reference>
<gene>
    <name evidence="7" type="ORF">LMH87_009881</name>
</gene>
<keyword evidence="3" id="KW-0862">Zinc</keyword>
<sequence length="435" mass="47556">MSLASASPRRASLDSEIIHISTSPALPISPRLRSSRTNSRHHHHQPMQPPATAASALPPARSSSPRHHAHVSSAPLHTNTSLPPNLSNPLTPNRRPPRRRNSPSQQRRAVHHPSTATASSDFAPGSSPVATPYAVTDETFINELMREEFSSPSTYPSFRNPPPPRFDDGIYQDDTYPDSHAAATTTQTSDCMGPSNDATAAHVPDSPSQQLQAGPSANTTQDTDFSLLETQHSPIFHDLIDDDQGATETAATSFSESMPATLGRGHSDILPPPKRQRDSQTERLLQTKQEPVIKPLAPGEDLFGELPEALAVHKDDIADEDLTTIDLTDATEVPAELRKPIIDNRIKIGAFQCAICMDDVTGLTVTYCGHLFCADCLHHSLDVESTKGKCPMCRSKIDMKPRESYTIKTKGFWPLELKLMTTTRKGKRKAEDISK</sequence>
<accession>A0A9W8QCV8</accession>
<evidence type="ECO:0000256" key="1">
    <source>
        <dbReference type="ARBA" id="ARBA00022723"/>
    </source>
</evidence>
<dbReference type="PANTHER" id="PTHR23041:SF78">
    <property type="entry name" value="E3 UBIQUITIN-PROTEIN LIGASE RNF4"/>
    <property type="match status" value="1"/>
</dbReference>
<dbReference type="EMBL" id="JAJHUN010000008">
    <property type="protein sequence ID" value="KAJ4153392.1"/>
    <property type="molecule type" value="Genomic_DNA"/>
</dbReference>
<dbReference type="InterPro" id="IPR017907">
    <property type="entry name" value="Znf_RING_CS"/>
</dbReference>
<name>A0A9W8QCV8_AKAMU</name>
<evidence type="ECO:0000256" key="5">
    <source>
        <dbReference type="SAM" id="MobiDB-lite"/>
    </source>
</evidence>
<organism evidence="7 8">
    <name type="scientific">Akanthomyces muscarius</name>
    <name type="common">Entomopathogenic fungus</name>
    <name type="synonym">Lecanicillium muscarium</name>
    <dbReference type="NCBI Taxonomy" id="2231603"/>
    <lineage>
        <taxon>Eukaryota</taxon>
        <taxon>Fungi</taxon>
        <taxon>Dikarya</taxon>
        <taxon>Ascomycota</taxon>
        <taxon>Pezizomycotina</taxon>
        <taxon>Sordariomycetes</taxon>
        <taxon>Hypocreomycetidae</taxon>
        <taxon>Hypocreales</taxon>
        <taxon>Cordycipitaceae</taxon>
        <taxon>Akanthomyces</taxon>
    </lineage>
</organism>
<dbReference type="PROSITE" id="PS50089">
    <property type="entry name" value="ZF_RING_2"/>
    <property type="match status" value="1"/>
</dbReference>
<feature type="region of interest" description="Disordered" evidence="5">
    <location>
        <begin position="24"/>
        <end position="130"/>
    </location>
</feature>
<dbReference type="KEGG" id="amus:LMH87_009881"/>
<evidence type="ECO:0000259" key="6">
    <source>
        <dbReference type="PROSITE" id="PS50089"/>
    </source>
</evidence>
<dbReference type="RefSeq" id="XP_056054050.1">
    <property type="nucleotide sequence ID" value="XM_056196953.1"/>
</dbReference>
<feature type="compositionally biased region" description="Low complexity" evidence="5">
    <location>
        <begin position="71"/>
        <end position="93"/>
    </location>
</feature>
<feature type="domain" description="RING-type" evidence="6">
    <location>
        <begin position="353"/>
        <end position="394"/>
    </location>
</feature>
<dbReference type="PANTHER" id="PTHR23041">
    <property type="entry name" value="RING FINGER DOMAIN-CONTAINING"/>
    <property type="match status" value="1"/>
</dbReference>
<evidence type="ECO:0000256" key="3">
    <source>
        <dbReference type="ARBA" id="ARBA00022833"/>
    </source>
</evidence>
<evidence type="ECO:0000313" key="7">
    <source>
        <dbReference type="EMBL" id="KAJ4153392.1"/>
    </source>
</evidence>
<feature type="region of interest" description="Disordered" evidence="5">
    <location>
        <begin position="246"/>
        <end position="282"/>
    </location>
</feature>
<dbReference type="InterPro" id="IPR001841">
    <property type="entry name" value="Znf_RING"/>
</dbReference>
<dbReference type="InterPro" id="IPR047134">
    <property type="entry name" value="RNF4"/>
</dbReference>
<keyword evidence="1" id="KW-0479">Metal-binding</keyword>
<feature type="compositionally biased region" description="Low complexity" evidence="5">
    <location>
        <begin position="50"/>
        <end position="63"/>
    </location>
</feature>
<keyword evidence="2 4" id="KW-0863">Zinc-finger</keyword>
<dbReference type="AlphaFoldDB" id="A0A9W8QCV8"/>
<keyword evidence="8" id="KW-1185">Reference proteome</keyword>
<dbReference type="Gene3D" id="3.30.40.10">
    <property type="entry name" value="Zinc/RING finger domain, C3HC4 (zinc finger)"/>
    <property type="match status" value="1"/>
</dbReference>
<dbReference type="InterPro" id="IPR013083">
    <property type="entry name" value="Znf_RING/FYVE/PHD"/>
</dbReference>
<evidence type="ECO:0000256" key="4">
    <source>
        <dbReference type="PROSITE-ProRule" id="PRU00175"/>
    </source>
</evidence>
<protein>
    <recommendedName>
        <fullName evidence="6">RING-type domain-containing protein</fullName>
    </recommendedName>
</protein>
<comment type="caution">
    <text evidence="7">The sequence shown here is derived from an EMBL/GenBank/DDBJ whole genome shotgun (WGS) entry which is preliminary data.</text>
</comment>
<evidence type="ECO:0000313" key="8">
    <source>
        <dbReference type="Proteomes" id="UP001144673"/>
    </source>
</evidence>
<feature type="region of interest" description="Disordered" evidence="5">
    <location>
        <begin position="149"/>
        <end position="221"/>
    </location>
</feature>
<dbReference type="GeneID" id="80897040"/>